<dbReference type="GO" id="GO:0009279">
    <property type="term" value="C:cell outer membrane"/>
    <property type="evidence" value="ECO:0007669"/>
    <property type="project" value="UniProtKB-SubCell"/>
</dbReference>
<keyword evidence="5 7" id="KW-0472">Membrane</keyword>
<dbReference type="InterPro" id="IPR023996">
    <property type="entry name" value="TonB-dep_OMP_SusC/RagA"/>
</dbReference>
<accession>A0A081TWW4</accession>
<evidence type="ECO:0000256" key="6">
    <source>
        <dbReference type="ARBA" id="ARBA00023237"/>
    </source>
</evidence>
<comment type="subcellular location">
    <subcellularLocation>
        <location evidence="1 7">Cell outer membrane</location>
        <topology evidence="1 7">Multi-pass membrane protein</topology>
    </subcellularLocation>
</comment>
<name>A0A081TWW4_BACFG</name>
<dbReference type="RefSeq" id="WP_032540700.1">
    <property type="nucleotide sequence ID" value="NZ_CAEUHN010000018.1"/>
</dbReference>
<dbReference type="PATRIC" id="fig|817.53.peg.438"/>
<dbReference type="Gene3D" id="2.60.40.1120">
    <property type="entry name" value="Carboxypeptidase-like, regulatory domain"/>
    <property type="match status" value="1"/>
</dbReference>
<dbReference type="InterPro" id="IPR012910">
    <property type="entry name" value="Plug_dom"/>
</dbReference>
<dbReference type="Pfam" id="PF13715">
    <property type="entry name" value="CarbopepD_reg_2"/>
    <property type="match status" value="1"/>
</dbReference>
<evidence type="ECO:0000259" key="8">
    <source>
        <dbReference type="Pfam" id="PF07715"/>
    </source>
</evidence>
<reference evidence="9" key="1">
    <citation type="book" date="2014" name="THE 24TH EUROPEAN CONGRESS OF CLINICAL MICROBIOLOGY AND INFECTIOUS DISEASES" publisher="ECCMID 2014" city="Barcelona, Spain">
        <title>Identification of resistance genes in three multidrug-resistant Bacteroides fragilis isolates by whole genome sequencing.</title>
        <editorList>
            <person name="Unknown"/>
            <person name="A."/>
        </editorList>
        <authorList>
            <person name="Sydenham T.V."/>
            <person name="Hasman H."/>
            <person name="Wang M."/>
            <person name="Soki J."/>
            <person name="Nagy E."/>
            <person name="Justesen U.S."/>
        </authorList>
    </citation>
    <scope>NUCLEOTIDE SEQUENCE</scope>
    <source>
        <strain evidence="9">DCMOUH0018B</strain>
    </source>
</reference>
<comment type="similarity">
    <text evidence="7">Belongs to the TonB-dependent receptor family.</text>
</comment>
<keyword evidence="3 7" id="KW-1134">Transmembrane beta strand</keyword>
<protein>
    <submittedName>
        <fullName evidence="9">Membrane protein</fullName>
    </submittedName>
</protein>
<dbReference type="InterPro" id="IPR008969">
    <property type="entry name" value="CarboxyPept-like_regulatory"/>
</dbReference>
<dbReference type="PROSITE" id="PS52016">
    <property type="entry name" value="TONB_DEPENDENT_REC_3"/>
    <property type="match status" value="1"/>
</dbReference>
<dbReference type="Gene3D" id="2.170.130.10">
    <property type="entry name" value="TonB-dependent receptor, plug domain"/>
    <property type="match status" value="1"/>
</dbReference>
<gene>
    <name evidence="9" type="ORF">EE52_0202030</name>
</gene>
<keyword evidence="4 7" id="KW-0812">Transmembrane</keyword>
<evidence type="ECO:0000256" key="5">
    <source>
        <dbReference type="ARBA" id="ARBA00023136"/>
    </source>
</evidence>
<evidence type="ECO:0000256" key="4">
    <source>
        <dbReference type="ARBA" id="ARBA00022692"/>
    </source>
</evidence>
<dbReference type="InterPro" id="IPR036942">
    <property type="entry name" value="Beta-barrel_TonB_sf"/>
</dbReference>
<evidence type="ECO:0000256" key="1">
    <source>
        <dbReference type="ARBA" id="ARBA00004571"/>
    </source>
</evidence>
<dbReference type="FunFam" id="2.60.40.1120:FF:000003">
    <property type="entry name" value="Outer membrane protein Omp121"/>
    <property type="match status" value="1"/>
</dbReference>
<comment type="caution">
    <text evidence="9">The sequence shown here is derived from an EMBL/GenBank/DDBJ whole genome shotgun (WGS) entry which is preliminary data.</text>
</comment>
<dbReference type="Gene3D" id="2.40.170.20">
    <property type="entry name" value="TonB-dependent receptor, beta-barrel domain"/>
    <property type="match status" value="1"/>
</dbReference>
<dbReference type="SUPFAM" id="SSF56935">
    <property type="entry name" value="Porins"/>
    <property type="match status" value="1"/>
</dbReference>
<keyword evidence="2 7" id="KW-0813">Transport</keyword>
<feature type="domain" description="TonB-dependent receptor plug" evidence="8">
    <location>
        <begin position="237"/>
        <end position="332"/>
    </location>
</feature>
<proteinExistence type="inferred from homology"/>
<dbReference type="NCBIfam" id="TIGR04057">
    <property type="entry name" value="SusC_RagA_signa"/>
    <property type="match status" value="1"/>
</dbReference>
<dbReference type="Pfam" id="PF07715">
    <property type="entry name" value="Plug"/>
    <property type="match status" value="1"/>
</dbReference>
<evidence type="ECO:0000313" key="9">
    <source>
        <dbReference type="EMBL" id="KFX76292.1"/>
    </source>
</evidence>
<evidence type="ECO:0000256" key="2">
    <source>
        <dbReference type="ARBA" id="ARBA00022448"/>
    </source>
</evidence>
<evidence type="ECO:0000256" key="7">
    <source>
        <dbReference type="PROSITE-ProRule" id="PRU01360"/>
    </source>
</evidence>
<sequence length="1128" mass="126603">MKKNLLLLSYAIKQREIIQILRIMKCTVLLLFLLILQAHAGVSSQNARVNMSRNQLPLKEFMAEIERQTDYLFIYSDAEINASRQVSVKKGTHRVADLLNEVLSKNNISYNFADNYISLHVRKEAEAQSLAASPQQKKNTIQVSGTIVDTAGEPIIGANIKLKGAQGTGTITNVEGNFKLEVPTNGVLIVSFIGYQQQEVPVNGKTMLRIKMAEDAEVLDEVVVTALGIKREEKALGYAVQKVGGSKLSTVKPVNIATSLTGKVAGLNVTNSTEFNTAPTLKLRGETPLLVVDGVPYSNISLNDIAADDIESVDVLKGATASALYGARGGSGAIMVTTKKGSQEGLNISVNSSTMFNAGYLVLPEVQHGYSTGQGGKYTAADFVWGDKLDIGRTAVQYDPYTYEWKEMPLVSKGKDNFKNFLETGFITNNNISISQTGKYGSFRSSLSHVYNKGQYPNQRLNKITYSVGGDMKFGKLSFEGGAIYNKRFYPNGEGAGYGGGGYIYNLLVWTGTDYDVRDYKNYWRKKDEEQNWMNDVWYDNPYYLAHEMTSSNDYDKVNTYLSGKYDIMPWLNFSMRAGADAYASRTEKKNAMSARGGWDKNGYFYTSKSTGFSFNGDALLSANHSFGDFAIDGFVGGTIYYYYDDAISSNTRNGLSIPGYYSLKASVDPIASSSSYKQKQVNSIYGKFSASWKSTVFVDVTARNDWSSTLPSETRSYFYPAVSGSIIMSQLLKMPEWLNFWKLRGAWTVTKSDLGIYDTNQAYSVSTNVWDGMNTAVYPEMIRSSTLEPTAARSYEIGTAFNVWNNRLRFDISYYNKLKYNLTREATISGSSGFTKTLVNYDEEQVRRGVEVSLTASLIQSKDWNWEVNANWARDRYFYAKVDPVYSTQKPWVAAGKRWDWYGIYDWERDPQGNIIHENGYPVQSKYQSVMGNEYPDWIWGLSTTLRYKEWTLGISLDGRVGGMAYSRTEQTMWNTGVHPDSDNKWRYDEVVNGKKNYVGQGVKVVSGKVEYDTTGKIISDTRVFAPNDTQVSYESYIKNYNPWSGGKVYQNVHDCTFLKLRELSLLYTMPKSVCDKLHMKGVTLGLIGQNLLIWMKEFKYADPDVDSDDLNSPSMRYVGFNVKFDL</sequence>
<dbReference type="InterPro" id="IPR039426">
    <property type="entry name" value="TonB-dep_rcpt-like"/>
</dbReference>
<reference evidence="9" key="2">
    <citation type="submission" date="2014-07" db="EMBL/GenBank/DDBJ databases">
        <title>Genetics and epidemiology of antimicrobial resistance in B. fragilis group.</title>
        <authorList>
            <person name="Sydenham T.V."/>
            <person name="Hasman H."/>
            <person name="Kemp M."/>
            <person name="Justesen U.S."/>
        </authorList>
    </citation>
    <scope>NUCLEOTIDE SEQUENCE [LARGE SCALE GENOMIC DNA]</scope>
    <source>
        <strain evidence="9">DCMOUH0018B</strain>
    </source>
</reference>
<dbReference type="InterPro" id="IPR037066">
    <property type="entry name" value="Plug_dom_sf"/>
</dbReference>
<dbReference type="SUPFAM" id="SSF49464">
    <property type="entry name" value="Carboxypeptidase regulatory domain-like"/>
    <property type="match status" value="1"/>
</dbReference>
<dbReference type="EMBL" id="JMZZ02000037">
    <property type="protein sequence ID" value="KFX76292.1"/>
    <property type="molecule type" value="Genomic_DNA"/>
</dbReference>
<dbReference type="NCBIfam" id="TIGR04056">
    <property type="entry name" value="OMP_RagA_SusC"/>
    <property type="match status" value="1"/>
</dbReference>
<dbReference type="AlphaFoldDB" id="A0A081TWW4"/>
<evidence type="ECO:0000256" key="3">
    <source>
        <dbReference type="ARBA" id="ARBA00022452"/>
    </source>
</evidence>
<keyword evidence="6 7" id="KW-0998">Cell outer membrane</keyword>
<organism evidence="9">
    <name type="scientific">Bacteroides fragilis</name>
    <dbReference type="NCBI Taxonomy" id="817"/>
    <lineage>
        <taxon>Bacteria</taxon>
        <taxon>Pseudomonadati</taxon>
        <taxon>Bacteroidota</taxon>
        <taxon>Bacteroidia</taxon>
        <taxon>Bacteroidales</taxon>
        <taxon>Bacteroidaceae</taxon>
        <taxon>Bacteroides</taxon>
    </lineage>
</organism>
<dbReference type="InterPro" id="IPR023997">
    <property type="entry name" value="TonB-dep_OMP_SusC/RagA_CS"/>
</dbReference>